<keyword evidence="1" id="KW-1133">Transmembrane helix</keyword>
<organism evidence="2 3">
    <name type="scientific">Metapseudomonas lalkuanensis</name>
    <dbReference type="NCBI Taxonomy" id="2604832"/>
    <lineage>
        <taxon>Bacteria</taxon>
        <taxon>Pseudomonadati</taxon>
        <taxon>Pseudomonadota</taxon>
        <taxon>Gammaproteobacteria</taxon>
        <taxon>Pseudomonadales</taxon>
        <taxon>Pseudomonadaceae</taxon>
        <taxon>Metapseudomonas</taxon>
    </lineage>
</organism>
<dbReference type="RefSeq" id="WP_151133854.1">
    <property type="nucleotide sequence ID" value="NZ_CP043311.1"/>
</dbReference>
<keyword evidence="1" id="KW-0812">Transmembrane</keyword>
<feature type="transmembrane region" description="Helical" evidence="1">
    <location>
        <begin position="20"/>
        <end position="46"/>
    </location>
</feature>
<gene>
    <name evidence="2" type="ORF">FXN65_14505</name>
</gene>
<evidence type="ECO:0000313" key="2">
    <source>
        <dbReference type="EMBL" id="QEY63205.1"/>
    </source>
</evidence>
<dbReference type="Proteomes" id="UP000327179">
    <property type="component" value="Chromosome"/>
</dbReference>
<dbReference type="KEGG" id="plal:FXN65_14505"/>
<dbReference type="EMBL" id="CP043311">
    <property type="protein sequence ID" value="QEY63205.1"/>
    <property type="molecule type" value="Genomic_DNA"/>
</dbReference>
<keyword evidence="3" id="KW-1185">Reference proteome</keyword>
<accession>A0A5J6QN39</accession>
<proteinExistence type="predicted"/>
<keyword evidence="1" id="KW-0472">Membrane</keyword>
<name>A0A5J6QN39_9GAMM</name>
<evidence type="ECO:0000313" key="3">
    <source>
        <dbReference type="Proteomes" id="UP000327179"/>
    </source>
</evidence>
<sequence>MEGPTASEPIKSYQFCSVQLNVFSLMLVTALSAFCGGIGWALILFIANWLGMVTLQRFDNVLANFIMFPLFGAFFAALFSLLGYPVYKWVCKNLRGQRLTGIFHNPHN</sequence>
<evidence type="ECO:0000256" key="1">
    <source>
        <dbReference type="SAM" id="Phobius"/>
    </source>
</evidence>
<reference evidence="2 3" key="1">
    <citation type="submission" date="2019-08" db="EMBL/GenBank/DDBJ databases">
        <title>Whole-genome Sequencing of e-waste polymer degrading bacterium Pseudomonas sp. strain PE08.</title>
        <authorList>
            <person name="Kirdat K."/>
            <person name="Debbarma P."/>
            <person name="Narawade N."/>
            <person name="Suyal D."/>
            <person name="Thorat V."/>
            <person name="Shouche Y."/>
            <person name="Goel R."/>
            <person name="Yadav A."/>
        </authorList>
    </citation>
    <scope>NUCLEOTIDE SEQUENCE [LARGE SCALE GENOMIC DNA]</scope>
    <source>
        <strain evidence="2 3">PE08</strain>
    </source>
</reference>
<protein>
    <submittedName>
        <fullName evidence="2">Uncharacterized protein</fullName>
    </submittedName>
</protein>
<feature type="transmembrane region" description="Helical" evidence="1">
    <location>
        <begin position="66"/>
        <end position="87"/>
    </location>
</feature>
<dbReference type="AlphaFoldDB" id="A0A5J6QN39"/>